<protein>
    <submittedName>
        <fullName evidence="17">Transient receptor potential cation channel subfamily A member 1 homolog</fullName>
    </submittedName>
</protein>
<keyword evidence="17" id="KW-0675">Receptor</keyword>
<evidence type="ECO:0000256" key="7">
    <source>
        <dbReference type="ARBA" id="ARBA00023043"/>
    </source>
</evidence>
<feature type="repeat" description="ANK" evidence="12">
    <location>
        <begin position="494"/>
        <end position="526"/>
    </location>
</feature>
<keyword evidence="9 15" id="KW-0472">Membrane</keyword>
<evidence type="ECO:0000256" key="12">
    <source>
        <dbReference type="PROSITE-ProRule" id="PRU00023"/>
    </source>
</evidence>
<comment type="caution">
    <text evidence="17">The sequence shown here is derived from an EMBL/GenBank/DDBJ whole genome shotgun (WGS) entry which is preliminary data.</text>
</comment>
<evidence type="ECO:0000256" key="10">
    <source>
        <dbReference type="ARBA" id="ARBA00023180"/>
    </source>
</evidence>
<dbReference type="SMART" id="SM00248">
    <property type="entry name" value="ANK"/>
    <property type="match status" value="14"/>
</dbReference>
<dbReference type="InterPro" id="IPR036770">
    <property type="entry name" value="Ankyrin_rpt-contain_sf"/>
</dbReference>
<dbReference type="GO" id="GO:1902495">
    <property type="term" value="C:transmembrane transporter complex"/>
    <property type="evidence" value="ECO:0007669"/>
    <property type="project" value="TreeGrafter"/>
</dbReference>
<dbReference type="InterPro" id="IPR005821">
    <property type="entry name" value="Ion_trans_dom"/>
</dbReference>
<dbReference type="SUPFAM" id="SSF48403">
    <property type="entry name" value="Ankyrin repeat"/>
    <property type="match status" value="2"/>
</dbReference>
<dbReference type="PANTHER" id="PTHR47143">
    <property type="entry name" value="TRANSIENT RECEPTOR POTENTIAL CATION CHANNEL PROTEIN PAINLESS"/>
    <property type="match status" value="1"/>
</dbReference>
<name>A0AA35T1J3_GEOBA</name>
<keyword evidence="6 15" id="KW-1133">Transmembrane helix</keyword>
<feature type="transmembrane region" description="Helical" evidence="15">
    <location>
        <begin position="998"/>
        <end position="1020"/>
    </location>
</feature>
<feature type="compositionally biased region" description="Basic and acidic residues" evidence="14">
    <location>
        <begin position="701"/>
        <end position="713"/>
    </location>
</feature>
<evidence type="ECO:0000256" key="5">
    <source>
        <dbReference type="ARBA" id="ARBA00022737"/>
    </source>
</evidence>
<accession>A0AA35T1J3</accession>
<dbReference type="Pfam" id="PF00520">
    <property type="entry name" value="Ion_trans"/>
    <property type="match status" value="1"/>
</dbReference>
<feature type="repeat" description="ANK" evidence="12">
    <location>
        <begin position="460"/>
        <end position="486"/>
    </location>
</feature>
<evidence type="ECO:0000256" key="1">
    <source>
        <dbReference type="ARBA" id="ARBA00004141"/>
    </source>
</evidence>
<dbReference type="GO" id="GO:0005216">
    <property type="term" value="F:monoatomic ion channel activity"/>
    <property type="evidence" value="ECO:0007669"/>
    <property type="project" value="InterPro"/>
</dbReference>
<evidence type="ECO:0000313" key="18">
    <source>
        <dbReference type="Proteomes" id="UP001174909"/>
    </source>
</evidence>
<keyword evidence="5" id="KW-0677">Repeat</keyword>
<dbReference type="EMBL" id="CASHTH010003078">
    <property type="protein sequence ID" value="CAI8040065.1"/>
    <property type="molecule type" value="Genomic_DNA"/>
</dbReference>
<evidence type="ECO:0000259" key="16">
    <source>
        <dbReference type="Pfam" id="PF00520"/>
    </source>
</evidence>
<comment type="subcellular location">
    <subcellularLocation>
        <location evidence="1">Membrane</location>
        <topology evidence="1">Multi-pass membrane protein</topology>
    </subcellularLocation>
</comment>
<sequence>MGQGRSVFADLNNVRGRNQYGQYGVKNPVFEEAHVFQNKLRRRTNQPHLDDRSAEIIEAVVTNNYELLLTKLDHLVCASEHDQYLIKAELGSYKDERGWNVFHYAAYHQSDSIMEKLVEFLDSECINEKSKEKEFTALHLAVRGDNENDRLVLALLRHPKVELDVKDSDDWTPLHHACYRGFCNIVIALQNANFCCLNHEGDSPLHIAAANQHTAIFTALSQCQTFKETYAGNRVFLEAKDSEGNTLLHLAVDAADGLLVEWCFEFGFSVRLCNATRMNCMHTAARRGDYDVAVQVLKQAKKEGGEVLRSFIDLPNSVRATPLYMCAKFGNAKVMELLLENGASKDSKTNMQFTPLLAAIRYAQPQTVQLLLKKGANVLAKDRLRHYNAILWAVEIQNPDILKMLLLYVADNKDLLRSIWKATDQDKNTPHHIAAKARNLDLLKTLMRYNTSCLEERNREGFTPFHIAVREGKLPIMNFIMSSGVNAVYILDGHGSSGLHLAAEYGHSNIVDRLLRVRSSDNAISTRDNRGWTPIHLAAKNGHLETLELLLRHSPLKETCEIIDDDHHTALYLACAEGWPKCVDFLIKWGAMVTYNYNHHEEEKAICCLNAAIDGKHTQVVTTILESEQWHQALQFCSYEDRKNPETPLRKLIKKMPSAAKVAFERCVQIEQIADERGSYYKEVHYNYDYVEDFQDIFSDEGPKVSDCDDEGKQTQQKKHQRREQSYVLKRMDTPPIVPRGAHKGAQTMKREESRGEMMVHFQHHEPTATPREPHRAWGPKRYHYHNHPLHLMVLYKRQELLKHPLVASFIHHKWNIFGRWVYYPNVALYTLLMLLLTAYIYLRFDYSKLLIDTYEKQVNTSLSLSDCSQNITLDSLTGADDDVVRELRQDKTRLITCSVIIILNCIARIIIEVLQIIHHRRDYFLHFINYMEGVLYIATIIFVSNFQLQCLPSWQWQLGALCIFLSWINFILFLSEQPVVGIYVVMFQDIIKTFVKIAPMAILLVLAFGQPFFMLLSVVETTTPPQQFVTFPYSLLKTLSMTTGELETDPIFFSTPSVVTYPVITYLLWIVFLIIMPILLQNLLVGLAVDDIKGVQEKAALKKEALQIGFTLDVLSRLPKVIVRWRNKRSYTQTWGKGPFEKFWKWLNGSYWKPELKLNSSKEYSVAQKVDKMVEVVYSMEKRMQQLNEQCTKLEKMMIHISQEQERNFEPRRSDNLRRMKGVFHSSSEPNLSELMFC</sequence>
<dbReference type="Gene3D" id="1.25.40.20">
    <property type="entry name" value="Ankyrin repeat-containing domain"/>
    <property type="match status" value="4"/>
</dbReference>
<organism evidence="17 18">
    <name type="scientific">Geodia barretti</name>
    <name type="common">Barrett's horny sponge</name>
    <dbReference type="NCBI Taxonomy" id="519541"/>
    <lineage>
        <taxon>Eukaryota</taxon>
        <taxon>Metazoa</taxon>
        <taxon>Porifera</taxon>
        <taxon>Demospongiae</taxon>
        <taxon>Heteroscleromorpha</taxon>
        <taxon>Tetractinellida</taxon>
        <taxon>Astrophorina</taxon>
        <taxon>Geodiidae</taxon>
        <taxon>Geodia</taxon>
    </lineage>
</organism>
<evidence type="ECO:0000256" key="6">
    <source>
        <dbReference type="ARBA" id="ARBA00022989"/>
    </source>
</evidence>
<feature type="transmembrane region" description="Helical" evidence="15">
    <location>
        <begin position="893"/>
        <end position="912"/>
    </location>
</feature>
<evidence type="ECO:0000256" key="9">
    <source>
        <dbReference type="ARBA" id="ARBA00023136"/>
    </source>
</evidence>
<evidence type="ECO:0000313" key="17">
    <source>
        <dbReference type="EMBL" id="CAI8040065.1"/>
    </source>
</evidence>
<dbReference type="Gene3D" id="1.10.287.70">
    <property type="match status" value="1"/>
</dbReference>
<feature type="transmembrane region" description="Helical" evidence="15">
    <location>
        <begin position="959"/>
        <end position="986"/>
    </location>
</feature>
<evidence type="ECO:0000256" key="11">
    <source>
        <dbReference type="ARBA" id="ARBA00023303"/>
    </source>
</evidence>
<dbReference type="PROSITE" id="PS50297">
    <property type="entry name" value="ANK_REP_REGION"/>
    <property type="match status" value="5"/>
</dbReference>
<evidence type="ECO:0000256" key="15">
    <source>
        <dbReference type="SAM" id="Phobius"/>
    </source>
</evidence>
<evidence type="ECO:0000256" key="13">
    <source>
        <dbReference type="SAM" id="Coils"/>
    </source>
</evidence>
<reference evidence="17" key="1">
    <citation type="submission" date="2023-03" db="EMBL/GenBank/DDBJ databases">
        <authorList>
            <person name="Steffen K."/>
            <person name="Cardenas P."/>
        </authorList>
    </citation>
    <scope>NUCLEOTIDE SEQUENCE</scope>
</reference>
<dbReference type="Pfam" id="PF12796">
    <property type="entry name" value="Ank_2"/>
    <property type="match status" value="4"/>
</dbReference>
<evidence type="ECO:0000256" key="3">
    <source>
        <dbReference type="ARBA" id="ARBA00022606"/>
    </source>
</evidence>
<gene>
    <name evidence="17" type="ORF">GBAR_LOCUS22333</name>
</gene>
<feature type="domain" description="Ion transport" evidence="16">
    <location>
        <begin position="896"/>
        <end position="1100"/>
    </location>
</feature>
<feature type="region of interest" description="Disordered" evidence="14">
    <location>
        <begin position="701"/>
        <end position="725"/>
    </location>
</feature>
<dbReference type="AlphaFoldDB" id="A0AA35T1J3"/>
<proteinExistence type="predicted"/>
<keyword evidence="13" id="KW-0175">Coiled coil</keyword>
<feature type="transmembrane region" description="Helical" evidence="15">
    <location>
        <begin position="821"/>
        <end position="843"/>
    </location>
</feature>
<evidence type="ECO:0000256" key="2">
    <source>
        <dbReference type="ARBA" id="ARBA00022448"/>
    </source>
</evidence>
<feature type="coiled-coil region" evidence="13">
    <location>
        <begin position="1178"/>
        <end position="1205"/>
    </location>
</feature>
<feature type="transmembrane region" description="Helical" evidence="15">
    <location>
        <begin position="924"/>
        <end position="947"/>
    </location>
</feature>
<dbReference type="InterPro" id="IPR052076">
    <property type="entry name" value="TRP_cation_channel"/>
</dbReference>
<keyword evidence="4 15" id="KW-0812">Transmembrane</keyword>
<feature type="repeat" description="ANK" evidence="12">
    <location>
        <begin position="530"/>
        <end position="554"/>
    </location>
</feature>
<keyword evidence="3" id="KW-0716">Sensory transduction</keyword>
<keyword evidence="8" id="KW-0406">Ion transport</keyword>
<feature type="repeat" description="ANK" evidence="12">
    <location>
        <begin position="351"/>
        <end position="383"/>
    </location>
</feature>
<evidence type="ECO:0000256" key="8">
    <source>
        <dbReference type="ARBA" id="ARBA00023065"/>
    </source>
</evidence>
<keyword evidence="7 12" id="KW-0040">ANK repeat</keyword>
<dbReference type="Proteomes" id="UP001174909">
    <property type="component" value="Unassembled WGS sequence"/>
</dbReference>
<evidence type="ECO:0000256" key="4">
    <source>
        <dbReference type="ARBA" id="ARBA00022692"/>
    </source>
</evidence>
<dbReference type="InterPro" id="IPR002110">
    <property type="entry name" value="Ankyrin_rpt"/>
</dbReference>
<keyword evidence="18" id="KW-1185">Reference proteome</keyword>
<keyword evidence="11" id="KW-0407">Ion channel</keyword>
<keyword evidence="10" id="KW-0325">Glycoprotein</keyword>
<feature type="transmembrane region" description="Helical" evidence="15">
    <location>
        <begin position="1067"/>
        <end position="1090"/>
    </location>
</feature>
<feature type="repeat" description="ANK" evidence="12">
    <location>
        <begin position="318"/>
        <end position="350"/>
    </location>
</feature>
<dbReference type="PANTHER" id="PTHR47143:SF1">
    <property type="entry name" value="ION_TRANS DOMAIN-CONTAINING PROTEIN"/>
    <property type="match status" value="1"/>
</dbReference>
<dbReference type="PROSITE" id="PS50088">
    <property type="entry name" value="ANK_REPEAT"/>
    <property type="match status" value="5"/>
</dbReference>
<evidence type="ECO:0000256" key="14">
    <source>
        <dbReference type="SAM" id="MobiDB-lite"/>
    </source>
</evidence>
<keyword evidence="2" id="KW-0813">Transport</keyword>